<dbReference type="Gene3D" id="3.30.70.100">
    <property type="match status" value="1"/>
</dbReference>
<comment type="caution">
    <text evidence="4">The sequence shown here is derived from an EMBL/GenBank/DDBJ whole genome shotgun (WGS) entry which is preliminary data.</text>
</comment>
<reference evidence="4" key="1">
    <citation type="journal article" date="2020" name="BMC Genomics">
        <title>Correction to: Identification and distribution of gene clusters required for synthesis of sphingolipid metabolism inhibitors in diverse species of the filamentous fungus Fusarium.</title>
        <authorList>
            <person name="Kim H.S."/>
            <person name="Lohmar J.M."/>
            <person name="Busman M."/>
            <person name="Brown D.W."/>
            <person name="Naumann T.A."/>
            <person name="Divon H.H."/>
            <person name="Lysoe E."/>
            <person name="Uhlig S."/>
            <person name="Proctor R.H."/>
        </authorList>
    </citation>
    <scope>NUCLEOTIDE SEQUENCE</scope>
    <source>
        <strain evidence="4">NRRL 20472</strain>
    </source>
</reference>
<dbReference type="InterPro" id="IPR021833">
    <property type="entry name" value="DUF3425"/>
</dbReference>
<keyword evidence="5" id="KW-1185">Reference proteome</keyword>
<dbReference type="AlphaFoldDB" id="A0A8H4TB95"/>
<proteinExistence type="inferred from homology"/>
<reference evidence="4" key="2">
    <citation type="submission" date="2020-05" db="EMBL/GenBank/DDBJ databases">
        <authorList>
            <person name="Kim H.-S."/>
            <person name="Proctor R.H."/>
            <person name="Brown D.W."/>
        </authorList>
    </citation>
    <scope>NUCLEOTIDE SEQUENCE</scope>
    <source>
        <strain evidence="4">NRRL 20472</strain>
    </source>
</reference>
<name>A0A8H4TB95_9HYPO</name>
<dbReference type="PANTHER" id="PTHR38116:SF9">
    <property type="entry name" value="BZIP DOMAIN-CONTAINING PROTEIN"/>
    <property type="match status" value="1"/>
</dbReference>
<protein>
    <recommendedName>
        <fullName evidence="3">EthD domain-containing protein</fullName>
    </recommendedName>
</protein>
<dbReference type="Proteomes" id="UP000622797">
    <property type="component" value="Unassembled WGS sequence"/>
</dbReference>
<organism evidence="4 5">
    <name type="scientific">Fusarium sarcochroum</name>
    <dbReference type="NCBI Taxonomy" id="1208366"/>
    <lineage>
        <taxon>Eukaryota</taxon>
        <taxon>Fungi</taxon>
        <taxon>Dikarya</taxon>
        <taxon>Ascomycota</taxon>
        <taxon>Pezizomycotina</taxon>
        <taxon>Sordariomycetes</taxon>
        <taxon>Hypocreomycetidae</taxon>
        <taxon>Hypocreales</taxon>
        <taxon>Nectriaceae</taxon>
        <taxon>Fusarium</taxon>
        <taxon>Fusarium lateritium species complex</taxon>
    </lineage>
</organism>
<evidence type="ECO:0000313" key="4">
    <source>
        <dbReference type="EMBL" id="KAF4954805.1"/>
    </source>
</evidence>
<comment type="similarity">
    <text evidence="1">Belongs to the tpcK family.</text>
</comment>
<dbReference type="GO" id="GO:0016491">
    <property type="term" value="F:oxidoreductase activity"/>
    <property type="evidence" value="ECO:0007669"/>
    <property type="project" value="InterPro"/>
</dbReference>
<evidence type="ECO:0000256" key="1">
    <source>
        <dbReference type="ARBA" id="ARBA00005986"/>
    </source>
</evidence>
<gene>
    <name evidence="4" type="ORF">FSARC_12022</name>
</gene>
<evidence type="ECO:0000313" key="5">
    <source>
        <dbReference type="Proteomes" id="UP000622797"/>
    </source>
</evidence>
<dbReference type="EMBL" id="JABEXW010000800">
    <property type="protein sequence ID" value="KAF4954805.1"/>
    <property type="molecule type" value="Genomic_DNA"/>
</dbReference>
<dbReference type="SUPFAM" id="SSF54909">
    <property type="entry name" value="Dimeric alpha+beta barrel"/>
    <property type="match status" value="1"/>
</dbReference>
<evidence type="ECO:0000256" key="2">
    <source>
        <dbReference type="SAM" id="MobiDB-lite"/>
    </source>
</evidence>
<dbReference type="Pfam" id="PF11905">
    <property type="entry name" value="DUF3425"/>
    <property type="match status" value="1"/>
</dbReference>
<evidence type="ECO:0000259" key="3">
    <source>
        <dbReference type="Pfam" id="PF07110"/>
    </source>
</evidence>
<dbReference type="PANTHER" id="PTHR38116">
    <property type="entry name" value="CHROMOSOME 7, WHOLE GENOME SHOTGUN SEQUENCE"/>
    <property type="match status" value="1"/>
</dbReference>
<feature type="domain" description="EthD" evidence="3">
    <location>
        <begin position="25"/>
        <end position="124"/>
    </location>
</feature>
<feature type="region of interest" description="Disordered" evidence="2">
    <location>
        <begin position="178"/>
        <end position="209"/>
    </location>
</feature>
<dbReference type="OrthoDB" id="3454835at2759"/>
<sequence>MSTADKTATAPFKGIFRATVSAKRKEGVSKAEFSRRFTLHGKMAGPVILKHNGISYVQHHLFESHAASFKEHLGPEMAQQFVFSDTDGIITLIFPTVKDMAGFFSDPAHEETLNADVADFADASSVKISVGDELQIIWGGELQWTPYVLRQEDDWSAVTDTEDRKRIQNRLAQRARRANLGTKPNAIRGKSAASSHINRNSLASTSDEAGRTIQQMSNDDRVIAESLAEAPSTAGMDASPPLYGSSDMPPPDLDTHFIILTPLATVAAYTFNAVTLQLSCTDTTHLRTFESSESAIPFSLAPTQLQRTIPHPSYVEIIPFPGVRDRLLRSLQIIDQEKLSEDLVQDAFRVWGNAAWDEAGWEVSETFARKWWFLIDDAVLRATNFWRRQRSDGALVMTDNGEVSVVM</sequence>
<dbReference type="Pfam" id="PF07110">
    <property type="entry name" value="EthD"/>
    <property type="match status" value="1"/>
</dbReference>
<feature type="compositionally biased region" description="Polar residues" evidence="2">
    <location>
        <begin position="192"/>
        <end position="209"/>
    </location>
</feature>
<accession>A0A8H4TB95</accession>
<dbReference type="InterPro" id="IPR011008">
    <property type="entry name" value="Dimeric_a/b-barrel"/>
</dbReference>
<dbReference type="InterPro" id="IPR009799">
    <property type="entry name" value="EthD_dom"/>
</dbReference>